<keyword evidence="10" id="KW-0119">Carbohydrate metabolism</keyword>
<comment type="caution">
    <text evidence="12">The sequence shown here is derived from an EMBL/GenBank/DDBJ whole genome shotgun (WGS) entry which is preliminary data.</text>
</comment>
<dbReference type="NCBIfam" id="TIGR01179">
    <property type="entry name" value="galE"/>
    <property type="match status" value="1"/>
</dbReference>
<comment type="subunit">
    <text evidence="10">Homodimer.</text>
</comment>
<evidence type="ECO:0000256" key="2">
    <source>
        <dbReference type="ARBA" id="ARBA00001911"/>
    </source>
</evidence>
<comment type="cofactor">
    <cofactor evidence="2 10">
        <name>NAD(+)</name>
        <dbReference type="ChEBI" id="CHEBI:57540"/>
    </cofactor>
</comment>
<evidence type="ECO:0000256" key="10">
    <source>
        <dbReference type="RuleBase" id="RU366046"/>
    </source>
</evidence>
<dbReference type="InterPro" id="IPR001509">
    <property type="entry name" value="Epimerase_deHydtase"/>
</dbReference>
<dbReference type="Proteomes" id="UP000236003">
    <property type="component" value="Unassembled WGS sequence"/>
</dbReference>
<dbReference type="RefSeq" id="WP_102821176.1">
    <property type="nucleotide sequence ID" value="NZ_JAMOHR010000019.1"/>
</dbReference>
<evidence type="ECO:0000313" key="13">
    <source>
        <dbReference type="Proteomes" id="UP000236003"/>
    </source>
</evidence>
<dbReference type="UniPathway" id="UPA00214"/>
<sequence length="354" mass="38308">MILVTGGAGYIGSHAVLELLQAGHEVLVLDNLCNSSKLALDRVEHLAGQPLHFVKGDVRNRSLLKALFAAYPIGAVMHFAGLKAVGESVREPLRYYETNVGGSIALCQAMAEAGVFKLVFSSSATVYGESPVMPITEDRPTGVPTNPYGQSKLMAENVLKGLAASDPRWSIGLLRYFNPIGAHESGLIGEDPNGVPNNLLPYMLQVAVGRRKQLSVYGNDYPTPDGTGVRDYIHVVDLAKGHLKALERLQLIHGVSTWNLGTGKGHSVREMITAFEEVTGRSLPHVIKPRRSGDIAQCWSDPTKAELELGWRAEKDLTTMLADAWRWQSRNPHGYSVEKVAAAAPIAQQTALAS</sequence>
<dbReference type="EC" id="5.1.3.2" evidence="5 10"/>
<dbReference type="AlphaFoldDB" id="A0A2N8RBP5"/>
<dbReference type="GO" id="GO:0003978">
    <property type="term" value="F:UDP-glucose 4-epimerase activity"/>
    <property type="evidence" value="ECO:0007669"/>
    <property type="project" value="UniProtKB-UniRule"/>
</dbReference>
<feature type="domain" description="NAD-dependent epimerase/dehydratase" evidence="11">
    <location>
        <begin position="2"/>
        <end position="261"/>
    </location>
</feature>
<evidence type="ECO:0000256" key="1">
    <source>
        <dbReference type="ARBA" id="ARBA00000083"/>
    </source>
</evidence>
<evidence type="ECO:0000256" key="4">
    <source>
        <dbReference type="ARBA" id="ARBA00007637"/>
    </source>
</evidence>
<name>A0A2N8RBP5_STUST</name>
<dbReference type="PANTHER" id="PTHR43725:SF47">
    <property type="entry name" value="UDP-GLUCOSE 4-EPIMERASE"/>
    <property type="match status" value="1"/>
</dbReference>
<dbReference type="CDD" id="cd05247">
    <property type="entry name" value="UDP_G4E_1_SDR_e"/>
    <property type="match status" value="1"/>
</dbReference>
<dbReference type="PANTHER" id="PTHR43725">
    <property type="entry name" value="UDP-GLUCOSE 4-EPIMERASE"/>
    <property type="match status" value="1"/>
</dbReference>
<comment type="similarity">
    <text evidence="4 10">Belongs to the NAD(P)-dependent epimerase/dehydratase family.</text>
</comment>
<evidence type="ECO:0000256" key="7">
    <source>
        <dbReference type="ARBA" id="ARBA00023027"/>
    </source>
</evidence>
<dbReference type="GO" id="GO:0005829">
    <property type="term" value="C:cytosol"/>
    <property type="evidence" value="ECO:0007669"/>
    <property type="project" value="TreeGrafter"/>
</dbReference>
<keyword evidence="9 10" id="KW-0413">Isomerase</keyword>
<reference evidence="12 13" key="1">
    <citation type="submission" date="2018-01" db="EMBL/GenBank/DDBJ databases">
        <title>Denitrification phenotypes of diverse strains of Pseudomonas stutzeri.</title>
        <authorList>
            <person name="Milligan D.A."/>
            <person name="Bergaust L."/>
            <person name="Bakken L.R."/>
            <person name="Frostegard A."/>
        </authorList>
    </citation>
    <scope>NUCLEOTIDE SEQUENCE [LARGE SCALE GENOMIC DNA]</scope>
    <source>
        <strain evidence="12 13">CCUG 44592</strain>
    </source>
</reference>
<proteinExistence type="inferred from homology"/>
<dbReference type="Pfam" id="PF01370">
    <property type="entry name" value="Epimerase"/>
    <property type="match status" value="1"/>
</dbReference>
<evidence type="ECO:0000259" key="11">
    <source>
        <dbReference type="Pfam" id="PF01370"/>
    </source>
</evidence>
<protein>
    <recommendedName>
        <fullName evidence="6 10">UDP-glucose 4-epimerase</fullName>
        <ecNumber evidence="5 10">5.1.3.2</ecNumber>
    </recommendedName>
</protein>
<dbReference type="GO" id="GO:0006012">
    <property type="term" value="P:galactose metabolic process"/>
    <property type="evidence" value="ECO:0007669"/>
    <property type="project" value="UniProtKB-UniPathway"/>
</dbReference>
<dbReference type="InterPro" id="IPR005886">
    <property type="entry name" value="UDP_G4E"/>
</dbReference>
<gene>
    <name evidence="12" type="primary">galE</name>
    <name evidence="12" type="ORF">CXK99_16290</name>
</gene>
<dbReference type="Gene3D" id="3.40.50.720">
    <property type="entry name" value="NAD(P)-binding Rossmann-like Domain"/>
    <property type="match status" value="1"/>
</dbReference>
<evidence type="ECO:0000256" key="8">
    <source>
        <dbReference type="ARBA" id="ARBA00023144"/>
    </source>
</evidence>
<accession>A0A2N8RBP5</accession>
<evidence type="ECO:0000256" key="5">
    <source>
        <dbReference type="ARBA" id="ARBA00013189"/>
    </source>
</evidence>
<evidence type="ECO:0000256" key="9">
    <source>
        <dbReference type="ARBA" id="ARBA00023235"/>
    </source>
</evidence>
<keyword evidence="8" id="KW-0299">Galactose metabolism</keyword>
<keyword evidence="7 10" id="KW-0520">NAD</keyword>
<evidence type="ECO:0000313" key="12">
    <source>
        <dbReference type="EMBL" id="PNF58510.1"/>
    </source>
</evidence>
<dbReference type="InterPro" id="IPR036291">
    <property type="entry name" value="NAD(P)-bd_dom_sf"/>
</dbReference>
<dbReference type="Gene3D" id="3.90.25.10">
    <property type="entry name" value="UDP-galactose 4-epimerase, domain 1"/>
    <property type="match status" value="1"/>
</dbReference>
<dbReference type="NCBIfam" id="NF007956">
    <property type="entry name" value="PRK10675.1"/>
    <property type="match status" value="1"/>
</dbReference>
<organism evidence="12 13">
    <name type="scientific">Stutzerimonas stutzeri</name>
    <name type="common">Pseudomonas stutzeri</name>
    <dbReference type="NCBI Taxonomy" id="316"/>
    <lineage>
        <taxon>Bacteria</taxon>
        <taxon>Pseudomonadati</taxon>
        <taxon>Pseudomonadota</taxon>
        <taxon>Gammaproteobacteria</taxon>
        <taxon>Pseudomonadales</taxon>
        <taxon>Pseudomonadaceae</taxon>
        <taxon>Stutzerimonas</taxon>
    </lineage>
</organism>
<comment type="pathway">
    <text evidence="3 10">Carbohydrate metabolism; galactose metabolism.</text>
</comment>
<dbReference type="EMBL" id="POUM01000014">
    <property type="protein sequence ID" value="PNF58510.1"/>
    <property type="molecule type" value="Genomic_DNA"/>
</dbReference>
<evidence type="ECO:0000256" key="6">
    <source>
        <dbReference type="ARBA" id="ARBA00018569"/>
    </source>
</evidence>
<comment type="catalytic activity">
    <reaction evidence="1 10">
        <text>UDP-alpha-D-glucose = UDP-alpha-D-galactose</text>
        <dbReference type="Rhea" id="RHEA:22168"/>
        <dbReference type="ChEBI" id="CHEBI:58885"/>
        <dbReference type="ChEBI" id="CHEBI:66914"/>
        <dbReference type="EC" id="5.1.3.2"/>
    </reaction>
</comment>
<evidence type="ECO:0000256" key="3">
    <source>
        <dbReference type="ARBA" id="ARBA00004947"/>
    </source>
</evidence>
<dbReference type="SUPFAM" id="SSF51735">
    <property type="entry name" value="NAD(P)-binding Rossmann-fold domains"/>
    <property type="match status" value="1"/>
</dbReference>